<gene>
    <name evidence="19" type="ORF">HOLleu_32685</name>
</gene>
<evidence type="ECO:0000256" key="13">
    <source>
        <dbReference type="ARBA" id="ARBA00023242"/>
    </source>
</evidence>
<feature type="compositionally biased region" description="Polar residues" evidence="16">
    <location>
        <begin position="50"/>
        <end position="66"/>
    </location>
</feature>
<dbReference type="Pfam" id="PF20470">
    <property type="entry name" value="HTH_61"/>
    <property type="match status" value="1"/>
</dbReference>
<feature type="region of interest" description="Disordered" evidence="16">
    <location>
        <begin position="261"/>
        <end position="293"/>
    </location>
</feature>
<feature type="compositionally biased region" description="Polar residues" evidence="16">
    <location>
        <begin position="24"/>
        <end position="38"/>
    </location>
</feature>
<keyword evidence="20" id="KW-1185">Reference proteome</keyword>
<feature type="domain" description="Helicase C-terminal" evidence="18">
    <location>
        <begin position="547"/>
        <end position="760"/>
    </location>
</feature>
<dbReference type="SMART" id="SM00487">
    <property type="entry name" value="DEXDc"/>
    <property type="match status" value="1"/>
</dbReference>
<dbReference type="Proteomes" id="UP001152320">
    <property type="component" value="Chromosome 16"/>
</dbReference>
<evidence type="ECO:0000259" key="18">
    <source>
        <dbReference type="PROSITE" id="PS51194"/>
    </source>
</evidence>
<evidence type="ECO:0000256" key="7">
    <source>
        <dbReference type="ARBA" id="ARBA00022741"/>
    </source>
</evidence>
<dbReference type="SMART" id="SM00490">
    <property type="entry name" value="HELICc"/>
    <property type="match status" value="1"/>
</dbReference>
<evidence type="ECO:0000256" key="15">
    <source>
        <dbReference type="ARBA" id="ARBA00074669"/>
    </source>
</evidence>
<keyword evidence="7" id="KW-0547">Nucleotide-binding</keyword>
<evidence type="ECO:0000256" key="16">
    <source>
        <dbReference type="SAM" id="MobiDB-lite"/>
    </source>
</evidence>
<dbReference type="CDD" id="cd18026">
    <property type="entry name" value="DEXHc_POLQ-like"/>
    <property type="match status" value="1"/>
</dbReference>
<dbReference type="Gene3D" id="3.40.50.300">
    <property type="entry name" value="P-loop containing nucleotide triphosphate hydrolases"/>
    <property type="match status" value="2"/>
</dbReference>
<dbReference type="EMBL" id="JAIZAY010000016">
    <property type="protein sequence ID" value="KAJ8027521.1"/>
    <property type="molecule type" value="Genomic_DNA"/>
</dbReference>
<dbReference type="InterPro" id="IPR027417">
    <property type="entry name" value="P-loop_NTPase"/>
</dbReference>
<dbReference type="FunFam" id="3.40.50.300:FF:000753">
    <property type="entry name" value="Polymerase (DNA directed), theta"/>
    <property type="match status" value="1"/>
</dbReference>
<evidence type="ECO:0000256" key="9">
    <source>
        <dbReference type="ARBA" id="ARBA00022801"/>
    </source>
</evidence>
<dbReference type="OrthoDB" id="2320933at2759"/>
<dbReference type="InterPro" id="IPR048960">
    <property type="entry name" value="POLQ-like_helical"/>
</dbReference>
<dbReference type="GO" id="GO:0003676">
    <property type="term" value="F:nucleic acid binding"/>
    <property type="evidence" value="ECO:0007669"/>
    <property type="project" value="InterPro"/>
</dbReference>
<dbReference type="Pfam" id="PF00271">
    <property type="entry name" value="Helicase_C"/>
    <property type="match status" value="1"/>
</dbReference>
<keyword evidence="11" id="KW-0239">DNA-directed DNA polymerase</keyword>
<feature type="domain" description="Helicase ATP-binding" evidence="17">
    <location>
        <begin position="328"/>
        <end position="503"/>
    </location>
</feature>
<proteinExistence type="inferred from homology"/>
<evidence type="ECO:0000313" key="20">
    <source>
        <dbReference type="Proteomes" id="UP001152320"/>
    </source>
</evidence>
<dbReference type="Pfam" id="PF00270">
    <property type="entry name" value="DEAD"/>
    <property type="match status" value="1"/>
</dbReference>
<feature type="compositionally biased region" description="Polar residues" evidence="16">
    <location>
        <begin position="261"/>
        <end position="277"/>
    </location>
</feature>
<evidence type="ECO:0000256" key="3">
    <source>
        <dbReference type="ARBA" id="ARBA00007705"/>
    </source>
</evidence>
<reference evidence="19" key="1">
    <citation type="submission" date="2021-10" db="EMBL/GenBank/DDBJ databases">
        <title>Tropical sea cucumber genome reveals ecological adaptation and Cuvierian tubules defense mechanism.</title>
        <authorList>
            <person name="Chen T."/>
        </authorList>
    </citation>
    <scope>NUCLEOTIDE SEQUENCE</scope>
    <source>
        <strain evidence="19">Nanhai2018</strain>
        <tissue evidence="19">Muscle</tissue>
    </source>
</reference>
<dbReference type="PANTHER" id="PTHR10133:SF62">
    <property type="entry name" value="DNA POLYMERASE THETA"/>
    <property type="match status" value="1"/>
</dbReference>
<dbReference type="EC" id="2.7.7.7" evidence="4"/>
<dbReference type="Pfam" id="PF21099">
    <property type="entry name" value="POLQ_helical"/>
    <property type="match status" value="1"/>
</dbReference>
<dbReference type="CDD" id="cd18795">
    <property type="entry name" value="SF2_C_Ski2"/>
    <property type="match status" value="1"/>
</dbReference>
<dbReference type="GO" id="GO:0006261">
    <property type="term" value="P:DNA-templated DNA replication"/>
    <property type="evidence" value="ECO:0007669"/>
    <property type="project" value="InterPro"/>
</dbReference>
<keyword evidence="10" id="KW-0067">ATP-binding</keyword>
<comment type="cofactor">
    <cofactor evidence="1">
        <name>Mg(2+)</name>
        <dbReference type="ChEBI" id="CHEBI:18420"/>
    </cofactor>
</comment>
<evidence type="ECO:0000259" key="17">
    <source>
        <dbReference type="PROSITE" id="PS51192"/>
    </source>
</evidence>
<dbReference type="InterPro" id="IPR002298">
    <property type="entry name" value="DNA_polymerase_A"/>
</dbReference>
<evidence type="ECO:0000256" key="6">
    <source>
        <dbReference type="ARBA" id="ARBA00022695"/>
    </source>
</evidence>
<sequence>MKRLSETWKQQKHSRKNPSKPVPLQNSSGKTTDISGTSGRRRLGQHAVCQKTSHTTPRNGNTSHANSAACENASLQLTRRTSPRLGDKIANPQEGKKSPLSDSSLAGSDFDIDDEVMRHVEQLEADFQQNFTKINDSSAHSSNKSAINVKPEENVGNIIDPFQHTLQIDLNHPKCRNKSVAFNEAQRLSAIDSDLTMTGQNFMQSFSVCNSLKENEPASVILCKDSQSPDAQSTSPIVRNKTIDTSAHGIHNQQQNCDVSELGENSQGFDTQQLQRRSSSPLSPISPPPSAPDSLLMSSWGLPEAVLNQYHMMGIKDMFPWQAQCLKKGQVLNGGNLIYSAPTSAGKTLVAELLIMKKVLESKKKALVILPFVSVSREKMFYLQNLLQDTTIKVDGFMGSHSPPGGLSAVDVAVCTIEKANSLINRLLEEKNLDQLGIVVVDELHMVGDSHRGYLLELLLTKIRYVTSKDSERSSIQIVGMSATLPNLNLLAKWLDADLFRTSFRPIPLTEFVKVGPGLFNSGLQLVKNFDLKYDVGHDEDGIFSLSLETMATGCAVLIFCPTKNWCEKLAENMARELCRLRGVIPIKSNGFVKASEFLSLEINHDALQDIIEQLKRTPAGLDGTLKRTLPCAVAYHHAGLTFDERDIIEGGFRQGHIRILVATSTLSSGVNLPARRVIMRTIMFNRKVIDPLCYQQMAGRAGRKGVDTEGESILVCKQNEMEKAKKLLSSDLPPVKSCLIQREGEELSNSMKRAILEVIVSGVASTPDDVQRYSSSTLLAASLPSSVEKEDNPGGRSSTNAIGACISFLTEHEFIRLQKDDAGGLFLPTQLGSATLASALSPHEALSVFTELQRARKSFVLENELHILYLVTPIYDSIQPDWYQFLGFWESLSSDKRRVGELVGVEERFLIHAARGNIPTHTARQQHLLAVHRRFHMAMILEELVNETPLTQVARKYGCTRGQLQSLQQSAATFSAASVMYEICIFTGMVTIFCSKLGWFNLELLLAQFQSRLNFGVQRELVDLVRISLLNAQCARLLYNSGFTGVAALANATPKEIEGILRNAAPFKSGRQAVDENQFEAAERRAARCIWVSGKKGLTEAEAAHHIIKEARQLVQAELGSVGIEWCPQVLPKSTNVSSGKGVSSSEGGQSLSDKEKGNAQKCKAAVTGDQSADQPQKRLSNESNELQKSGQELKSSDLKLSNSSNMKEVKSLQSESKMMEEEIGDSASLPRKNSGLKKKWVLLSYGKSSEVKNHSRLVDQPVIGLMRSSVVKTENSQGKNVKSDKNVEKVRSSLLVQSSRNHLQKEVKVTGLKTTRSIDEDESTASLPRKHTLHTLEIKHNTQDESTKSEDQTR</sequence>
<keyword evidence="6" id="KW-0548">Nucleotidyltransferase</keyword>
<evidence type="ECO:0000256" key="2">
    <source>
        <dbReference type="ARBA" id="ARBA00004123"/>
    </source>
</evidence>
<feature type="compositionally biased region" description="Polar residues" evidence="16">
    <location>
        <begin position="1183"/>
        <end position="1194"/>
    </location>
</feature>
<feature type="region of interest" description="Disordered" evidence="16">
    <location>
        <begin position="1308"/>
        <end position="1356"/>
    </location>
</feature>
<dbReference type="SUPFAM" id="SSF46785">
    <property type="entry name" value="Winged helix' DNA-binding domain"/>
    <property type="match status" value="1"/>
</dbReference>
<name>A0A9Q1BJ21_HOLLE</name>
<dbReference type="Gene3D" id="1.10.3380.20">
    <property type="match status" value="1"/>
</dbReference>
<keyword evidence="9" id="KW-0378">Hydrolase</keyword>
<dbReference type="SUPFAM" id="SSF158702">
    <property type="entry name" value="Sec63 N-terminal domain-like"/>
    <property type="match status" value="1"/>
</dbReference>
<feature type="compositionally biased region" description="Low complexity" evidence="16">
    <location>
        <begin position="1139"/>
        <end position="1152"/>
    </location>
</feature>
<evidence type="ECO:0000256" key="12">
    <source>
        <dbReference type="ARBA" id="ARBA00023204"/>
    </source>
</evidence>
<evidence type="ECO:0000256" key="5">
    <source>
        <dbReference type="ARBA" id="ARBA00022679"/>
    </source>
</evidence>
<dbReference type="GO" id="GO:0016787">
    <property type="term" value="F:hydrolase activity"/>
    <property type="evidence" value="ECO:0007669"/>
    <property type="project" value="UniProtKB-KW"/>
</dbReference>
<evidence type="ECO:0000313" key="19">
    <source>
        <dbReference type="EMBL" id="KAJ8027521.1"/>
    </source>
</evidence>
<keyword evidence="12" id="KW-0234">DNA repair</keyword>
<evidence type="ECO:0000256" key="10">
    <source>
        <dbReference type="ARBA" id="ARBA00022840"/>
    </source>
</evidence>
<comment type="catalytic activity">
    <reaction evidence="14">
        <text>DNA(n) + a 2'-deoxyribonucleoside 5'-triphosphate = DNA(n+1) + diphosphate</text>
        <dbReference type="Rhea" id="RHEA:22508"/>
        <dbReference type="Rhea" id="RHEA-COMP:17339"/>
        <dbReference type="Rhea" id="RHEA-COMP:17340"/>
        <dbReference type="ChEBI" id="CHEBI:33019"/>
        <dbReference type="ChEBI" id="CHEBI:61560"/>
        <dbReference type="ChEBI" id="CHEBI:173112"/>
        <dbReference type="EC" id="2.7.7.7"/>
    </reaction>
</comment>
<dbReference type="PROSITE" id="PS51194">
    <property type="entry name" value="HELICASE_CTER"/>
    <property type="match status" value="1"/>
</dbReference>
<protein>
    <recommendedName>
        <fullName evidence="15">DNA polymerase theta</fullName>
        <ecNumber evidence="4">2.7.7.7</ecNumber>
    </recommendedName>
</protein>
<dbReference type="InterPro" id="IPR036390">
    <property type="entry name" value="WH_DNA-bd_sf"/>
</dbReference>
<dbReference type="PANTHER" id="PTHR10133">
    <property type="entry name" value="DNA POLYMERASE I"/>
    <property type="match status" value="1"/>
</dbReference>
<organism evidence="19 20">
    <name type="scientific">Holothuria leucospilota</name>
    <name type="common">Black long sea cucumber</name>
    <name type="synonym">Mertensiothuria leucospilota</name>
    <dbReference type="NCBI Taxonomy" id="206669"/>
    <lineage>
        <taxon>Eukaryota</taxon>
        <taxon>Metazoa</taxon>
        <taxon>Echinodermata</taxon>
        <taxon>Eleutherozoa</taxon>
        <taxon>Echinozoa</taxon>
        <taxon>Holothuroidea</taxon>
        <taxon>Aspidochirotacea</taxon>
        <taxon>Aspidochirotida</taxon>
        <taxon>Holothuriidae</taxon>
        <taxon>Holothuria</taxon>
    </lineage>
</organism>
<evidence type="ECO:0000256" key="14">
    <source>
        <dbReference type="ARBA" id="ARBA00049244"/>
    </source>
</evidence>
<dbReference type="GO" id="GO:0097681">
    <property type="term" value="P:double-strand break repair via alternative nonhomologous end joining"/>
    <property type="evidence" value="ECO:0007669"/>
    <property type="project" value="TreeGrafter"/>
</dbReference>
<dbReference type="Pfam" id="PF25453">
    <property type="entry name" value="DUF7898"/>
    <property type="match status" value="1"/>
</dbReference>
<evidence type="ECO:0000256" key="1">
    <source>
        <dbReference type="ARBA" id="ARBA00001946"/>
    </source>
</evidence>
<evidence type="ECO:0000256" key="4">
    <source>
        <dbReference type="ARBA" id="ARBA00012417"/>
    </source>
</evidence>
<dbReference type="FunFam" id="1.10.3380.20:FF:000001">
    <property type="entry name" value="DNA polymerase theta"/>
    <property type="match status" value="1"/>
</dbReference>
<dbReference type="InterPro" id="IPR014001">
    <property type="entry name" value="Helicase_ATP-bd"/>
</dbReference>
<keyword evidence="13" id="KW-0539">Nucleus</keyword>
<keyword evidence="8" id="KW-0227">DNA damage</keyword>
<dbReference type="InterPro" id="IPR011545">
    <property type="entry name" value="DEAD/DEAH_box_helicase_dom"/>
</dbReference>
<feature type="region of interest" description="Disordered" evidence="16">
    <location>
        <begin position="1"/>
        <end position="108"/>
    </location>
</feature>
<evidence type="ECO:0000256" key="8">
    <source>
        <dbReference type="ARBA" id="ARBA00022763"/>
    </source>
</evidence>
<feature type="compositionally biased region" description="Basic and acidic residues" evidence="16">
    <location>
        <begin position="1336"/>
        <end position="1356"/>
    </location>
</feature>
<dbReference type="GO" id="GO:0005524">
    <property type="term" value="F:ATP binding"/>
    <property type="evidence" value="ECO:0007669"/>
    <property type="project" value="UniProtKB-KW"/>
</dbReference>
<dbReference type="SUPFAM" id="SSF52540">
    <property type="entry name" value="P-loop containing nucleoside triphosphate hydrolases"/>
    <property type="match status" value="1"/>
</dbReference>
<dbReference type="PROSITE" id="PS51192">
    <property type="entry name" value="HELICASE_ATP_BIND_1"/>
    <property type="match status" value="1"/>
</dbReference>
<dbReference type="InterPro" id="IPR057220">
    <property type="entry name" value="DUF7898"/>
</dbReference>
<dbReference type="GO" id="GO:0005634">
    <property type="term" value="C:nucleus"/>
    <property type="evidence" value="ECO:0007669"/>
    <property type="project" value="UniProtKB-SubCell"/>
</dbReference>
<comment type="subcellular location">
    <subcellularLocation>
        <location evidence="2">Nucleus</location>
    </subcellularLocation>
</comment>
<dbReference type="InterPro" id="IPR001650">
    <property type="entry name" value="Helicase_C-like"/>
</dbReference>
<accession>A0A9Q1BJ21</accession>
<keyword evidence="5" id="KW-0808">Transferase</keyword>
<evidence type="ECO:0000256" key="11">
    <source>
        <dbReference type="ARBA" id="ARBA00022932"/>
    </source>
</evidence>
<comment type="similarity">
    <text evidence="3">Belongs to the DNA polymerase type-A family.</text>
</comment>
<dbReference type="InterPro" id="IPR046931">
    <property type="entry name" value="HTH_61"/>
</dbReference>
<comment type="caution">
    <text evidence="19">The sequence shown here is derived from an EMBL/GenBank/DDBJ whole genome shotgun (WGS) entry which is preliminary data.</text>
</comment>
<dbReference type="GO" id="GO:0003887">
    <property type="term" value="F:DNA-directed DNA polymerase activity"/>
    <property type="evidence" value="ECO:0007669"/>
    <property type="project" value="UniProtKB-KW"/>
</dbReference>
<feature type="region of interest" description="Disordered" evidence="16">
    <location>
        <begin position="1136"/>
        <end position="1232"/>
    </location>
</feature>